<evidence type="ECO:0000256" key="1">
    <source>
        <dbReference type="ARBA" id="ARBA00023002"/>
    </source>
</evidence>
<organism evidence="4 5">
    <name type="scientific">Massilia psychrophila</name>
    <dbReference type="NCBI Taxonomy" id="1603353"/>
    <lineage>
        <taxon>Bacteria</taxon>
        <taxon>Pseudomonadati</taxon>
        <taxon>Pseudomonadota</taxon>
        <taxon>Betaproteobacteria</taxon>
        <taxon>Burkholderiales</taxon>
        <taxon>Oxalobacteraceae</taxon>
        <taxon>Telluria group</taxon>
        <taxon>Massilia</taxon>
    </lineage>
</organism>
<gene>
    <name evidence="4" type="ORF">CR103_19390</name>
</gene>
<keyword evidence="5" id="KW-1185">Reference proteome</keyword>
<dbReference type="InterPro" id="IPR036291">
    <property type="entry name" value="NAD(P)-bd_dom_sf"/>
</dbReference>
<reference evidence="4 5" key="1">
    <citation type="submission" date="2017-10" db="EMBL/GenBank/DDBJ databases">
        <title>Massilia psychrophilum sp. nov., a novel purple-pigmented bacterium isolated from Tianshan glacier, Xinjiang Municipality, China.</title>
        <authorList>
            <person name="Wang H."/>
        </authorList>
    </citation>
    <scope>NUCLEOTIDE SEQUENCE [LARGE SCALE GENOMIC DNA]</scope>
    <source>
        <strain evidence="4 5">JCM 30813</strain>
    </source>
</reference>
<dbReference type="SUPFAM" id="SSF51735">
    <property type="entry name" value="NAD(P)-binding Rossmann-fold domains"/>
    <property type="match status" value="1"/>
</dbReference>
<accession>A0A2G8SWN8</accession>
<protein>
    <submittedName>
        <fullName evidence="4">Glyoxylate/hydroxypyruvate reductase A</fullName>
    </submittedName>
</protein>
<dbReference type="EMBL" id="PDOB01000044">
    <property type="protein sequence ID" value="PIL38200.1"/>
    <property type="molecule type" value="Genomic_DNA"/>
</dbReference>
<dbReference type="PANTHER" id="PTHR43333:SF1">
    <property type="entry name" value="D-ISOMER SPECIFIC 2-HYDROXYACID DEHYDROGENASE NAD-BINDING DOMAIN-CONTAINING PROTEIN"/>
    <property type="match status" value="1"/>
</dbReference>
<name>A0A2G8SWN8_9BURK</name>
<dbReference type="CDD" id="cd12164">
    <property type="entry name" value="GDH_like_2"/>
    <property type="match status" value="1"/>
</dbReference>
<keyword evidence="1" id="KW-0560">Oxidoreductase</keyword>
<dbReference type="OrthoDB" id="9787219at2"/>
<dbReference type="RefSeq" id="WP_099917583.1">
    <property type="nucleotide sequence ID" value="NZ_BMHS01000020.1"/>
</dbReference>
<dbReference type="InterPro" id="IPR006140">
    <property type="entry name" value="D-isomer_DH_NAD-bd"/>
</dbReference>
<evidence type="ECO:0000256" key="2">
    <source>
        <dbReference type="ARBA" id="ARBA00023027"/>
    </source>
</evidence>
<keyword evidence="2" id="KW-0520">NAD</keyword>
<proteinExistence type="predicted"/>
<dbReference type="GO" id="GO:0016491">
    <property type="term" value="F:oxidoreductase activity"/>
    <property type="evidence" value="ECO:0007669"/>
    <property type="project" value="UniProtKB-KW"/>
</dbReference>
<dbReference type="AlphaFoldDB" id="A0A2G8SWN8"/>
<comment type="caution">
    <text evidence="4">The sequence shown here is derived from an EMBL/GenBank/DDBJ whole genome shotgun (WGS) entry which is preliminary data.</text>
</comment>
<sequence length="317" mass="34405">MRILLYRADGQVEPWVTDFAAVLPRAEVVVWQDGEPEAACDYAVLWAPPAALLGQLAQPAQLNATPLKAIFLTGAGVDAILKFGDALPSVPIIRLGDAGMAVQMAEYVAHAVLRYFRRFDEYERQARGGVWAPLAPRDKRDFTIGVFGMGVLGSRVLAALGHFGFPLRGWSRTHKQVDGVDCYAGIESLGEFLAGTRVLVCMLPLTPETSNLLDRARLAQLPRGAYLINVARGAHLAEPDLLASIRSGHLAGATLDVFRNEPLPAPHPFWDEPRIAITPHISALTVRHDSVRQIAGKIAALENGEPVADVVDRIKGY</sequence>
<evidence type="ECO:0000313" key="4">
    <source>
        <dbReference type="EMBL" id="PIL38200.1"/>
    </source>
</evidence>
<dbReference type="Pfam" id="PF02826">
    <property type="entry name" value="2-Hacid_dh_C"/>
    <property type="match status" value="1"/>
</dbReference>
<evidence type="ECO:0000259" key="3">
    <source>
        <dbReference type="Pfam" id="PF02826"/>
    </source>
</evidence>
<evidence type="ECO:0000313" key="5">
    <source>
        <dbReference type="Proteomes" id="UP000228593"/>
    </source>
</evidence>
<dbReference type="GO" id="GO:0051287">
    <property type="term" value="F:NAD binding"/>
    <property type="evidence" value="ECO:0007669"/>
    <property type="project" value="InterPro"/>
</dbReference>
<feature type="domain" description="D-isomer specific 2-hydroxyacid dehydrogenase NAD-binding" evidence="3">
    <location>
        <begin position="111"/>
        <end position="282"/>
    </location>
</feature>
<dbReference type="Gene3D" id="3.40.50.720">
    <property type="entry name" value="NAD(P)-binding Rossmann-like Domain"/>
    <property type="match status" value="2"/>
</dbReference>
<dbReference type="PANTHER" id="PTHR43333">
    <property type="entry name" value="2-HACID_DH_C DOMAIN-CONTAINING PROTEIN"/>
    <property type="match status" value="1"/>
</dbReference>
<dbReference type="Proteomes" id="UP000228593">
    <property type="component" value="Unassembled WGS sequence"/>
</dbReference>
<keyword evidence="4" id="KW-0670">Pyruvate</keyword>